<reference evidence="1" key="2">
    <citation type="submission" date="2020-11" db="EMBL/GenBank/DDBJ databases">
        <authorList>
            <person name="McCartney M.A."/>
            <person name="Auch B."/>
            <person name="Kono T."/>
            <person name="Mallez S."/>
            <person name="Becker A."/>
            <person name="Gohl D.M."/>
            <person name="Silverstein K.A.T."/>
            <person name="Koren S."/>
            <person name="Bechman K.B."/>
            <person name="Herman A."/>
            <person name="Abrahante J.E."/>
            <person name="Garbe J."/>
        </authorList>
    </citation>
    <scope>NUCLEOTIDE SEQUENCE</scope>
    <source>
        <strain evidence="1">Duluth1</strain>
        <tissue evidence="1">Whole animal</tissue>
    </source>
</reference>
<gene>
    <name evidence="1" type="ORF">DPMN_033812</name>
</gene>
<evidence type="ECO:0000313" key="1">
    <source>
        <dbReference type="EMBL" id="KAH3870624.1"/>
    </source>
</evidence>
<comment type="caution">
    <text evidence="1">The sequence shown here is derived from an EMBL/GenBank/DDBJ whole genome shotgun (WGS) entry which is preliminary data.</text>
</comment>
<proteinExistence type="predicted"/>
<accession>A0A9D4M7C1</accession>
<evidence type="ECO:0000313" key="2">
    <source>
        <dbReference type="Proteomes" id="UP000828390"/>
    </source>
</evidence>
<name>A0A9D4M7C1_DREPO</name>
<dbReference type="Proteomes" id="UP000828390">
    <property type="component" value="Unassembled WGS sequence"/>
</dbReference>
<sequence length="69" mass="7806">MRCGMCGCYFHKKPHCVGKALLSAGSDTFICKKCEYEEQEIAKQYGPLPVKLHHGQYIVLAHLSTMCSW</sequence>
<dbReference type="AlphaFoldDB" id="A0A9D4M7C1"/>
<keyword evidence="2" id="KW-1185">Reference proteome</keyword>
<reference evidence="1" key="1">
    <citation type="journal article" date="2019" name="bioRxiv">
        <title>The Genome of the Zebra Mussel, Dreissena polymorpha: A Resource for Invasive Species Research.</title>
        <authorList>
            <person name="McCartney M.A."/>
            <person name="Auch B."/>
            <person name="Kono T."/>
            <person name="Mallez S."/>
            <person name="Zhang Y."/>
            <person name="Obille A."/>
            <person name="Becker A."/>
            <person name="Abrahante J.E."/>
            <person name="Garbe J."/>
            <person name="Badalamenti J.P."/>
            <person name="Herman A."/>
            <person name="Mangelson H."/>
            <person name="Liachko I."/>
            <person name="Sullivan S."/>
            <person name="Sone E.D."/>
            <person name="Koren S."/>
            <person name="Silverstein K.A.T."/>
            <person name="Beckman K.B."/>
            <person name="Gohl D.M."/>
        </authorList>
    </citation>
    <scope>NUCLEOTIDE SEQUENCE</scope>
    <source>
        <strain evidence="1">Duluth1</strain>
        <tissue evidence="1">Whole animal</tissue>
    </source>
</reference>
<protein>
    <submittedName>
        <fullName evidence="1">Uncharacterized protein</fullName>
    </submittedName>
</protein>
<organism evidence="1 2">
    <name type="scientific">Dreissena polymorpha</name>
    <name type="common">Zebra mussel</name>
    <name type="synonym">Mytilus polymorpha</name>
    <dbReference type="NCBI Taxonomy" id="45954"/>
    <lineage>
        <taxon>Eukaryota</taxon>
        <taxon>Metazoa</taxon>
        <taxon>Spiralia</taxon>
        <taxon>Lophotrochozoa</taxon>
        <taxon>Mollusca</taxon>
        <taxon>Bivalvia</taxon>
        <taxon>Autobranchia</taxon>
        <taxon>Heteroconchia</taxon>
        <taxon>Euheterodonta</taxon>
        <taxon>Imparidentia</taxon>
        <taxon>Neoheterodontei</taxon>
        <taxon>Myida</taxon>
        <taxon>Dreissenoidea</taxon>
        <taxon>Dreissenidae</taxon>
        <taxon>Dreissena</taxon>
    </lineage>
</organism>
<dbReference type="EMBL" id="JAIWYP010000002">
    <property type="protein sequence ID" value="KAH3870624.1"/>
    <property type="molecule type" value="Genomic_DNA"/>
</dbReference>